<accession>C7MF99</accession>
<proteinExistence type="predicted"/>
<dbReference type="PROSITE" id="PS51819">
    <property type="entry name" value="VOC"/>
    <property type="match status" value="1"/>
</dbReference>
<dbReference type="STRING" id="446465.Bfae_01170"/>
<organism evidence="2 3">
    <name type="scientific">Brachybacterium faecium (strain ATCC 43885 / DSM 4810 / JCM 11609 / LMG 19847 / NBRC 14762 / NCIMB 9860 / 6-10)</name>
    <dbReference type="NCBI Taxonomy" id="446465"/>
    <lineage>
        <taxon>Bacteria</taxon>
        <taxon>Bacillati</taxon>
        <taxon>Actinomycetota</taxon>
        <taxon>Actinomycetes</taxon>
        <taxon>Micrococcales</taxon>
        <taxon>Dermabacteraceae</taxon>
        <taxon>Brachybacterium</taxon>
    </lineage>
</organism>
<dbReference type="PANTHER" id="PTHR39175:SF1">
    <property type="entry name" value="FAMILY PROTEIN, PUTATIVE (AFU_ORTHOLOGUE AFUA_3G15060)-RELATED"/>
    <property type="match status" value="1"/>
</dbReference>
<dbReference type="OrthoDB" id="9813630at2"/>
<feature type="domain" description="VOC" evidence="1">
    <location>
        <begin position="2"/>
        <end position="126"/>
    </location>
</feature>
<dbReference type="KEGG" id="bfa:Bfae_01170"/>
<evidence type="ECO:0000313" key="3">
    <source>
        <dbReference type="Proteomes" id="UP000001919"/>
    </source>
</evidence>
<dbReference type="EMBL" id="CP001643">
    <property type="protein sequence ID" value="ACU83999.1"/>
    <property type="molecule type" value="Genomic_DNA"/>
</dbReference>
<name>C7MF99_BRAFD</name>
<protein>
    <submittedName>
        <fullName evidence="2">Glyoxalase/Bleomycin resistance protein/Dioxygenase superfamily</fullName>
    </submittedName>
</protein>
<dbReference type="PATRIC" id="fig|446465.5.peg.114"/>
<dbReference type="AlphaFoldDB" id="C7MF99"/>
<dbReference type="eggNOG" id="COG0346">
    <property type="taxonomic scope" value="Bacteria"/>
</dbReference>
<dbReference type="InterPro" id="IPR037523">
    <property type="entry name" value="VOC_core"/>
</dbReference>
<dbReference type="InterPro" id="IPR004360">
    <property type="entry name" value="Glyas_Fos-R_dOase_dom"/>
</dbReference>
<dbReference type="PANTHER" id="PTHR39175">
    <property type="entry name" value="FAMILY PROTEIN, PUTATIVE (AFU_ORTHOLOGUE AFUA_3G15060)-RELATED"/>
    <property type="match status" value="1"/>
</dbReference>
<evidence type="ECO:0000259" key="1">
    <source>
        <dbReference type="PROSITE" id="PS51819"/>
    </source>
</evidence>
<dbReference type="SUPFAM" id="SSF54593">
    <property type="entry name" value="Glyoxalase/Bleomycin resistance protein/Dihydroxybiphenyl dioxygenase"/>
    <property type="match status" value="1"/>
</dbReference>
<reference evidence="2 3" key="1">
    <citation type="journal article" date="2009" name="Stand. Genomic Sci.">
        <title>Complete genome sequence of Brachybacterium faecium type strain (Schefferle 6-10).</title>
        <authorList>
            <person name="Lapidus A."/>
            <person name="Pukall R."/>
            <person name="Labuttii K."/>
            <person name="Copeland A."/>
            <person name="Del Rio T.G."/>
            <person name="Nolan M."/>
            <person name="Chen F."/>
            <person name="Lucas S."/>
            <person name="Tice H."/>
            <person name="Cheng J.F."/>
            <person name="Bruce D."/>
            <person name="Goodwin L."/>
            <person name="Pitluck S."/>
            <person name="Rohde M."/>
            <person name="Goker M."/>
            <person name="Pati A."/>
            <person name="Ivanova N."/>
            <person name="Mavrommatis K."/>
            <person name="Chen A."/>
            <person name="Palaniappan K."/>
            <person name="D'haeseleer P."/>
            <person name="Chain P."/>
            <person name="Bristow J."/>
            <person name="Eisen J.A."/>
            <person name="Markowitz V."/>
            <person name="Hugenholtz P."/>
            <person name="Kyrpides N.C."/>
            <person name="Klenk H.P."/>
        </authorList>
    </citation>
    <scope>NUCLEOTIDE SEQUENCE [LARGE SCALE GENOMIC DNA]</scope>
    <source>
        <strain evidence="3">ATCC 43885 / DSM 4810 / JCM 11609 / LMG 19847 / NBRC 14762 / NCIMB 9860 / 6-10</strain>
    </source>
</reference>
<keyword evidence="2" id="KW-0223">Dioxygenase</keyword>
<keyword evidence="2" id="KW-0560">Oxidoreductase</keyword>
<dbReference type="Pfam" id="PF00903">
    <property type="entry name" value="Glyoxalase"/>
    <property type="match status" value="1"/>
</dbReference>
<dbReference type="GO" id="GO:0051213">
    <property type="term" value="F:dioxygenase activity"/>
    <property type="evidence" value="ECO:0007669"/>
    <property type="project" value="UniProtKB-KW"/>
</dbReference>
<dbReference type="Proteomes" id="UP000001919">
    <property type="component" value="Chromosome"/>
</dbReference>
<dbReference type="Gene3D" id="3.10.180.10">
    <property type="entry name" value="2,3-Dihydroxybiphenyl 1,2-Dioxygenase, domain 1"/>
    <property type="match status" value="1"/>
</dbReference>
<keyword evidence="3" id="KW-1185">Reference proteome</keyword>
<dbReference type="HOGENOM" id="CLU_140387_0_0_11"/>
<dbReference type="InterPro" id="IPR029068">
    <property type="entry name" value="Glyas_Bleomycin-R_OHBP_Dase"/>
</dbReference>
<evidence type="ECO:0000313" key="2">
    <source>
        <dbReference type="EMBL" id="ACU83999.1"/>
    </source>
</evidence>
<gene>
    <name evidence="2" type="ordered locus">Bfae_01170</name>
</gene>
<sequence>MRLHHVQVSMPRGEEERARRFYRDAVGLTEVDKPEGLAGRGGCWFRGFDGEEVVAEIHVGVEDPFHPARKAHPALVVDSPEELEAMAARIEAGGFELSWSERTTFPGYLRFHARDGAGNRIEVLTPC</sequence>